<comment type="caution">
    <text evidence="2">The sequence shown here is derived from an EMBL/GenBank/DDBJ whole genome shotgun (WGS) entry which is preliminary data.</text>
</comment>
<evidence type="ECO:0000256" key="1">
    <source>
        <dbReference type="SAM" id="MobiDB-lite"/>
    </source>
</evidence>
<dbReference type="Proteomes" id="UP001153069">
    <property type="component" value="Unassembled WGS sequence"/>
</dbReference>
<dbReference type="AlphaFoldDB" id="A0A9N8EH54"/>
<feature type="region of interest" description="Disordered" evidence="1">
    <location>
        <begin position="1"/>
        <end position="41"/>
    </location>
</feature>
<proteinExistence type="predicted"/>
<feature type="compositionally biased region" description="Polar residues" evidence="1">
    <location>
        <begin position="18"/>
        <end position="27"/>
    </location>
</feature>
<feature type="compositionally biased region" description="Basic residues" evidence="1">
    <location>
        <begin position="28"/>
        <end position="37"/>
    </location>
</feature>
<dbReference type="EMBL" id="CAICTM010000993">
    <property type="protein sequence ID" value="CAB9519181.1"/>
    <property type="molecule type" value="Genomic_DNA"/>
</dbReference>
<gene>
    <name evidence="2" type="ORF">SEMRO_995_G229190.1</name>
</gene>
<feature type="region of interest" description="Disordered" evidence="1">
    <location>
        <begin position="63"/>
        <end position="94"/>
    </location>
</feature>
<keyword evidence="3" id="KW-1185">Reference proteome</keyword>
<organism evidence="2 3">
    <name type="scientific">Seminavis robusta</name>
    <dbReference type="NCBI Taxonomy" id="568900"/>
    <lineage>
        <taxon>Eukaryota</taxon>
        <taxon>Sar</taxon>
        <taxon>Stramenopiles</taxon>
        <taxon>Ochrophyta</taxon>
        <taxon>Bacillariophyta</taxon>
        <taxon>Bacillariophyceae</taxon>
        <taxon>Bacillariophycidae</taxon>
        <taxon>Naviculales</taxon>
        <taxon>Naviculaceae</taxon>
        <taxon>Seminavis</taxon>
    </lineage>
</organism>
<reference evidence="2" key="1">
    <citation type="submission" date="2020-06" db="EMBL/GenBank/DDBJ databases">
        <authorList>
            <consortium name="Plant Systems Biology data submission"/>
        </authorList>
    </citation>
    <scope>NUCLEOTIDE SEQUENCE</scope>
    <source>
        <strain evidence="2">D6</strain>
    </source>
</reference>
<feature type="compositionally biased region" description="Basic residues" evidence="1">
    <location>
        <begin position="83"/>
        <end position="94"/>
    </location>
</feature>
<evidence type="ECO:0000313" key="2">
    <source>
        <dbReference type="EMBL" id="CAB9519181.1"/>
    </source>
</evidence>
<accession>A0A9N8EH54</accession>
<sequence length="94" mass="10685">MATGTTSRLKMGLFDGFSTGNANSGSKTTKKQSHHRIYQGMSKQEEAIRKKNTYKGPKITVRENEDAAMWIDDDNSKDQPQQTKRKSSKKGWFQ</sequence>
<name>A0A9N8EH54_9STRA</name>
<protein>
    <submittedName>
        <fullName evidence="2">Uncharacterized protein</fullName>
    </submittedName>
</protein>
<evidence type="ECO:0000313" key="3">
    <source>
        <dbReference type="Proteomes" id="UP001153069"/>
    </source>
</evidence>